<keyword evidence="3" id="KW-1185">Reference proteome</keyword>
<comment type="caution">
    <text evidence="2">The sequence shown here is derived from an EMBL/GenBank/DDBJ whole genome shotgun (WGS) entry which is preliminary data.</text>
</comment>
<dbReference type="InterPro" id="IPR057037">
    <property type="entry name" value="TPR_rep_actino"/>
</dbReference>
<dbReference type="Proteomes" id="UP001356095">
    <property type="component" value="Unassembled WGS sequence"/>
</dbReference>
<protein>
    <recommendedName>
        <fullName evidence="1">TPR repeat domain-containing protein</fullName>
    </recommendedName>
</protein>
<accession>A0ABU7KA66</accession>
<organism evidence="2 3">
    <name type="scientific">Nocardiopsis codii</name>
    <dbReference type="NCBI Taxonomy" id="3065942"/>
    <lineage>
        <taxon>Bacteria</taxon>
        <taxon>Bacillati</taxon>
        <taxon>Actinomycetota</taxon>
        <taxon>Actinomycetes</taxon>
        <taxon>Streptosporangiales</taxon>
        <taxon>Nocardiopsidaceae</taxon>
        <taxon>Nocardiopsis</taxon>
    </lineage>
</organism>
<name>A0ABU7KA66_9ACTN</name>
<evidence type="ECO:0000259" key="1">
    <source>
        <dbReference type="Pfam" id="PF23275"/>
    </source>
</evidence>
<evidence type="ECO:0000313" key="2">
    <source>
        <dbReference type="EMBL" id="MEE2039141.1"/>
    </source>
</evidence>
<proteinExistence type="predicted"/>
<dbReference type="Pfam" id="PF23275">
    <property type="entry name" value="TPR_23"/>
    <property type="match status" value="1"/>
</dbReference>
<sequence length="841" mass="92905">MASFQLFFSPRSIDSFESRIRPVSEDLVTLEARLLGRADDLEGGFDSAATHFTDIVGWDITALGSENYQQWVDAAVNLRFAIDVNDMWADFVKDFWDKREAMWDDWDEAVASKVSQVPAEYRGTVITAQSPTPDHWFDSDARRCRELYDELSGYLEDVEERERDNWDAHEENALEILGMLLGGPTGENVQKLIDGGYANMAYANLDPEKYLSMETDFELTPESAEETASELAPYWSGDKPLDDRYHELMLVMSMIGTNARNAQNDGSELRDEEADFLEAFYSQLEMEGGPYTGVLSVPGWMEGDHMTGEEREHALGTLGDGLLALSDPELGGGYESLPESVRRAAEGPFLRTDPNEPVYALVTYKDDVEALTELLRHTDEDLRGGYTLSTNLTMSAGSYNYFWGSAGEGGYVMSEELAVLADVGTRNEDSNYYVLTGEHPSPVPETGLDYPEKFRQDAVQGLFTYEWHDQGEAAAGLIDWISEDSLSEDEDVRNMAGEAASGFIGMVTTPEMQQALTDTGVDVGDSEDASFTEFNSAVAERFADVFDSYLFSFAASEIKSSAEGNPLLTGVTDYNPQTRAFNIGVQERAAYMQYLMGDDDSATRAINSAMAYEQAQIELYLGTGDTDLTAPGAASLYSLIDLGLEMEVEDRTGDLEAAQERKEQLYTFALKEGGNLAEKIPLAGKAINTGLRLGADAIVQQLVETDIEITPKVPRNEDEEIRRINQQAEFLNYVTSSGSDSIVTPPSREHLDVLEEYGVVSYGEDGSVTVRTDSTGWDVTDEPGGGRSDVVNALHGALNSTQIDPSSREQDNGNVFYNEFSGPYNTRYDLIQAEGKREEGK</sequence>
<dbReference type="EMBL" id="JAUZMY010000017">
    <property type="protein sequence ID" value="MEE2039141.1"/>
    <property type="molecule type" value="Genomic_DNA"/>
</dbReference>
<gene>
    <name evidence="2" type="ORF">Q8791_18155</name>
</gene>
<feature type="domain" description="TPR repeat" evidence="1">
    <location>
        <begin position="269"/>
        <end position="480"/>
    </location>
</feature>
<reference evidence="2 3" key="1">
    <citation type="submission" date="2023-08" db="EMBL/GenBank/DDBJ databases">
        <authorList>
            <person name="Girao M."/>
            <person name="Carvalho M.F."/>
        </authorList>
    </citation>
    <scope>NUCLEOTIDE SEQUENCE [LARGE SCALE GENOMIC DNA]</scope>
    <source>
        <strain evidence="2 3">CT-R113</strain>
    </source>
</reference>
<dbReference type="RefSeq" id="WP_330092915.1">
    <property type="nucleotide sequence ID" value="NZ_JAUZMY010000017.1"/>
</dbReference>
<evidence type="ECO:0000313" key="3">
    <source>
        <dbReference type="Proteomes" id="UP001356095"/>
    </source>
</evidence>